<reference evidence="2" key="1">
    <citation type="submission" date="2020-09" db="EMBL/GenBank/DDBJ databases">
        <authorList>
            <person name="Kim M.K."/>
        </authorList>
    </citation>
    <scope>NUCLEOTIDE SEQUENCE</scope>
    <source>
        <strain evidence="2">BT704</strain>
    </source>
</reference>
<proteinExistence type="predicted"/>
<gene>
    <name evidence="2" type="ORF">IC230_28305</name>
</gene>
<keyword evidence="3" id="KW-1185">Reference proteome</keyword>
<evidence type="ECO:0000313" key="3">
    <source>
        <dbReference type="Proteomes" id="UP000653797"/>
    </source>
</evidence>
<accession>A0A927B6X4</accession>
<dbReference type="AlphaFoldDB" id="A0A927B6X4"/>
<evidence type="ECO:0000313" key="2">
    <source>
        <dbReference type="EMBL" id="MBD2756815.1"/>
    </source>
</evidence>
<feature type="chain" id="PRO_5037026531" evidence="1">
    <location>
        <begin position="18"/>
        <end position="204"/>
    </location>
</feature>
<name>A0A927B6X4_9BACT</name>
<keyword evidence="1" id="KW-0732">Signal</keyword>
<dbReference type="Proteomes" id="UP000653797">
    <property type="component" value="Unassembled WGS sequence"/>
</dbReference>
<dbReference type="RefSeq" id="WP_191042433.1">
    <property type="nucleotide sequence ID" value="NZ_JACXAA010000014.1"/>
</dbReference>
<dbReference type="EMBL" id="JACXAA010000014">
    <property type="protein sequence ID" value="MBD2756815.1"/>
    <property type="molecule type" value="Genomic_DNA"/>
</dbReference>
<organism evidence="2 3">
    <name type="scientific">Spirosoma validum</name>
    <dbReference type="NCBI Taxonomy" id="2771355"/>
    <lineage>
        <taxon>Bacteria</taxon>
        <taxon>Pseudomonadati</taxon>
        <taxon>Bacteroidota</taxon>
        <taxon>Cytophagia</taxon>
        <taxon>Cytophagales</taxon>
        <taxon>Cytophagaceae</taxon>
        <taxon>Spirosoma</taxon>
    </lineage>
</organism>
<sequence>MRTILLVIFFFPSFCKAQSNVTGLGTYTIGITTPDSLSQTFKEQDQSYVKGTIALPCTHIRVLKASTVTTGGLVLTNLILFFYDNRLFKLSCDYSPAVVEFLRTTNGKGTSPSPQRTLLCTKHTDDPLVLRGEFWLNADIIAFVVRAKGYNADCQREEAAKLSISSQRFSALSSDCDLKNTDLFIEEFEKVVSKYPQRPQPKER</sequence>
<feature type="signal peptide" evidence="1">
    <location>
        <begin position="1"/>
        <end position="17"/>
    </location>
</feature>
<comment type="caution">
    <text evidence="2">The sequence shown here is derived from an EMBL/GenBank/DDBJ whole genome shotgun (WGS) entry which is preliminary data.</text>
</comment>
<evidence type="ECO:0000256" key="1">
    <source>
        <dbReference type="SAM" id="SignalP"/>
    </source>
</evidence>
<protein>
    <submittedName>
        <fullName evidence="2">Uncharacterized protein</fullName>
    </submittedName>
</protein>